<dbReference type="Proteomes" id="UP000028719">
    <property type="component" value="Unassembled WGS sequence"/>
</dbReference>
<comment type="caution">
    <text evidence="2">The sequence shown here is derived from an EMBL/GenBank/DDBJ whole genome shotgun (WGS) entry which is preliminary data.</text>
</comment>
<keyword evidence="3" id="KW-1185">Reference proteome</keyword>
<keyword evidence="1" id="KW-0812">Transmembrane</keyword>
<keyword evidence="1" id="KW-0472">Membrane</keyword>
<accession>A0ABR4ULC0</accession>
<proteinExistence type="predicted"/>
<sequence>MLSSADLHLERALFLVALMIFFGAGVSYTLIVFIINSIQKKTKNAQYYMLSFLISGITILALIASYFFMIFME</sequence>
<dbReference type="RefSeq" id="WP_034744489.1">
    <property type="nucleotide sequence ID" value="NZ_JPRI01000004.1"/>
</dbReference>
<reference evidence="2 3" key="1">
    <citation type="submission" date="2014-07" db="EMBL/GenBank/DDBJ databases">
        <title>Genome of Chryseobacterium vrystaatense LMG 22846.</title>
        <authorList>
            <person name="Pipes S.E."/>
            <person name="Stropko S.J."/>
            <person name="Newman J.D."/>
        </authorList>
    </citation>
    <scope>NUCLEOTIDE SEQUENCE [LARGE SCALE GENOMIC DNA]</scope>
    <source>
        <strain evidence="2 3">LMG 22846</strain>
    </source>
</reference>
<evidence type="ECO:0000256" key="1">
    <source>
        <dbReference type="SAM" id="Phobius"/>
    </source>
</evidence>
<organism evidence="2 3">
    <name type="scientific">Chryseobacterium vrystaatense</name>
    <dbReference type="NCBI Taxonomy" id="307480"/>
    <lineage>
        <taxon>Bacteria</taxon>
        <taxon>Pseudomonadati</taxon>
        <taxon>Bacteroidota</taxon>
        <taxon>Flavobacteriia</taxon>
        <taxon>Flavobacteriales</taxon>
        <taxon>Weeksellaceae</taxon>
        <taxon>Chryseobacterium group</taxon>
        <taxon>Chryseobacterium</taxon>
    </lineage>
</organism>
<keyword evidence="1" id="KW-1133">Transmembrane helix</keyword>
<evidence type="ECO:0000313" key="3">
    <source>
        <dbReference type="Proteomes" id="UP000028719"/>
    </source>
</evidence>
<feature type="transmembrane region" description="Helical" evidence="1">
    <location>
        <begin position="12"/>
        <end position="35"/>
    </location>
</feature>
<evidence type="ECO:0000313" key="2">
    <source>
        <dbReference type="EMBL" id="KFF25722.1"/>
    </source>
</evidence>
<feature type="transmembrane region" description="Helical" evidence="1">
    <location>
        <begin position="47"/>
        <end position="71"/>
    </location>
</feature>
<gene>
    <name evidence="2" type="ORF">IW16_12610</name>
</gene>
<dbReference type="EMBL" id="JPRI01000004">
    <property type="protein sequence ID" value="KFF25722.1"/>
    <property type="molecule type" value="Genomic_DNA"/>
</dbReference>
<protein>
    <submittedName>
        <fullName evidence="2">Uncharacterized protein</fullName>
    </submittedName>
</protein>
<name>A0ABR4ULC0_9FLAO</name>